<evidence type="ECO:0000313" key="4">
    <source>
        <dbReference type="EMBL" id="WOG87965.1"/>
    </source>
</evidence>
<keyword evidence="5" id="KW-1185">Reference proteome</keyword>
<dbReference type="PANTHER" id="PTHR33142:SF13">
    <property type="entry name" value="CYCLIN-DEPENDENT PROTEIN KINASE INHIBITOR SMR1"/>
    <property type="match status" value="1"/>
</dbReference>
<feature type="compositionally biased region" description="Polar residues" evidence="3">
    <location>
        <begin position="14"/>
        <end position="24"/>
    </location>
</feature>
<dbReference type="AlphaFoldDB" id="A0AAF0WDL3"/>
<dbReference type="Proteomes" id="UP000077755">
    <property type="component" value="Chromosome 2"/>
</dbReference>
<feature type="region of interest" description="Disordered" evidence="3">
    <location>
        <begin position="14"/>
        <end position="35"/>
    </location>
</feature>
<name>A0AAF0WDL3_DAUCS</name>
<evidence type="ECO:0000313" key="5">
    <source>
        <dbReference type="Proteomes" id="UP000077755"/>
    </source>
</evidence>
<reference evidence="4" key="2">
    <citation type="submission" date="2022-03" db="EMBL/GenBank/DDBJ databases">
        <title>Draft title - Genomic analysis of global carrot germplasm unveils the trajectory of domestication and the origin of high carotenoid orange carrot.</title>
        <authorList>
            <person name="Iorizzo M."/>
            <person name="Ellison S."/>
            <person name="Senalik D."/>
            <person name="Macko-Podgorni A."/>
            <person name="Grzebelus D."/>
            <person name="Bostan H."/>
            <person name="Rolling W."/>
            <person name="Curaba J."/>
            <person name="Simon P."/>
        </authorList>
    </citation>
    <scope>NUCLEOTIDE SEQUENCE</scope>
    <source>
        <tissue evidence="4">Leaf</tissue>
    </source>
</reference>
<gene>
    <name evidence="4" type="ORF">DCAR_0207198</name>
</gene>
<proteinExistence type="predicted"/>
<evidence type="ECO:0000256" key="3">
    <source>
        <dbReference type="SAM" id="MobiDB-lite"/>
    </source>
</evidence>
<keyword evidence="1" id="KW-0649">Protein kinase inhibitor</keyword>
<evidence type="ECO:0000256" key="2">
    <source>
        <dbReference type="ARBA" id="ARBA00023306"/>
    </source>
</evidence>
<dbReference type="GO" id="GO:0032875">
    <property type="term" value="P:regulation of DNA endoreduplication"/>
    <property type="evidence" value="ECO:0007669"/>
    <property type="project" value="InterPro"/>
</dbReference>
<sequence length="81" mass="9145">MKIILSTQSSSDAIKKNGFQTPSSGKHKISKLLSCPIPPRKKPSAKIAKSNMKLEFFEVVGRQEIDSFFKTSFDQIRRSRS</sequence>
<keyword evidence="2" id="KW-0131">Cell cycle</keyword>
<organism evidence="4 5">
    <name type="scientific">Daucus carota subsp. sativus</name>
    <name type="common">Carrot</name>
    <dbReference type="NCBI Taxonomy" id="79200"/>
    <lineage>
        <taxon>Eukaryota</taxon>
        <taxon>Viridiplantae</taxon>
        <taxon>Streptophyta</taxon>
        <taxon>Embryophyta</taxon>
        <taxon>Tracheophyta</taxon>
        <taxon>Spermatophyta</taxon>
        <taxon>Magnoliopsida</taxon>
        <taxon>eudicotyledons</taxon>
        <taxon>Gunneridae</taxon>
        <taxon>Pentapetalae</taxon>
        <taxon>asterids</taxon>
        <taxon>campanulids</taxon>
        <taxon>Apiales</taxon>
        <taxon>Apiaceae</taxon>
        <taxon>Apioideae</taxon>
        <taxon>Scandiceae</taxon>
        <taxon>Daucinae</taxon>
        <taxon>Daucus</taxon>
        <taxon>Daucus sect. Daucus</taxon>
    </lineage>
</organism>
<dbReference type="InterPro" id="IPR040389">
    <property type="entry name" value="SMR"/>
</dbReference>
<reference evidence="4" key="1">
    <citation type="journal article" date="2016" name="Nat. Genet.">
        <title>A high-quality carrot genome assembly provides new insights into carotenoid accumulation and asterid genome evolution.</title>
        <authorList>
            <person name="Iorizzo M."/>
            <person name="Ellison S."/>
            <person name="Senalik D."/>
            <person name="Zeng P."/>
            <person name="Satapoomin P."/>
            <person name="Huang J."/>
            <person name="Bowman M."/>
            <person name="Iovene M."/>
            <person name="Sanseverino W."/>
            <person name="Cavagnaro P."/>
            <person name="Yildiz M."/>
            <person name="Macko-Podgorni A."/>
            <person name="Moranska E."/>
            <person name="Grzebelus E."/>
            <person name="Grzebelus D."/>
            <person name="Ashrafi H."/>
            <person name="Zheng Z."/>
            <person name="Cheng S."/>
            <person name="Spooner D."/>
            <person name="Van Deynze A."/>
            <person name="Simon P."/>
        </authorList>
    </citation>
    <scope>NUCLEOTIDE SEQUENCE</scope>
    <source>
        <tissue evidence="4">Leaf</tissue>
    </source>
</reference>
<dbReference type="GO" id="GO:0004860">
    <property type="term" value="F:protein kinase inhibitor activity"/>
    <property type="evidence" value="ECO:0007669"/>
    <property type="project" value="UniProtKB-KW"/>
</dbReference>
<dbReference type="EMBL" id="CP093344">
    <property type="protein sequence ID" value="WOG87965.1"/>
    <property type="molecule type" value="Genomic_DNA"/>
</dbReference>
<protein>
    <submittedName>
        <fullName evidence="4">Uncharacterized protein</fullName>
    </submittedName>
</protein>
<accession>A0AAF0WDL3</accession>
<evidence type="ECO:0000256" key="1">
    <source>
        <dbReference type="ARBA" id="ARBA00023013"/>
    </source>
</evidence>
<dbReference type="PANTHER" id="PTHR33142">
    <property type="entry name" value="CYCLIN-DEPENDENT PROTEIN KINASE INHIBITOR SMR13"/>
    <property type="match status" value="1"/>
</dbReference>